<organism evidence="2 3">
    <name type="scientific">Plasticicumulans lactativorans</name>
    <dbReference type="NCBI Taxonomy" id="1133106"/>
    <lineage>
        <taxon>Bacteria</taxon>
        <taxon>Pseudomonadati</taxon>
        <taxon>Pseudomonadota</taxon>
        <taxon>Gammaproteobacteria</taxon>
        <taxon>Candidatus Competibacteraceae</taxon>
        <taxon>Plasticicumulans</taxon>
    </lineage>
</organism>
<dbReference type="Pfam" id="PF12973">
    <property type="entry name" value="Cupin_7"/>
    <property type="match status" value="2"/>
</dbReference>
<dbReference type="PROSITE" id="PS00725">
    <property type="entry name" value="GERMIN"/>
    <property type="match status" value="1"/>
</dbReference>
<dbReference type="Gene3D" id="2.60.120.10">
    <property type="entry name" value="Jelly Rolls"/>
    <property type="match status" value="1"/>
</dbReference>
<evidence type="ECO:0000313" key="3">
    <source>
        <dbReference type="Proteomes" id="UP000295765"/>
    </source>
</evidence>
<proteinExistence type="predicted"/>
<dbReference type="CDD" id="cd20303">
    <property type="entry name" value="cupin_ChrR_1"/>
    <property type="match status" value="1"/>
</dbReference>
<keyword evidence="3" id="KW-1185">Reference proteome</keyword>
<dbReference type="InterPro" id="IPR011051">
    <property type="entry name" value="RmlC_Cupin_sf"/>
</dbReference>
<dbReference type="EMBL" id="SLWY01000008">
    <property type="protein sequence ID" value="TCO81505.1"/>
    <property type="molecule type" value="Genomic_DNA"/>
</dbReference>
<dbReference type="SUPFAM" id="SSF51182">
    <property type="entry name" value="RmlC-like cupins"/>
    <property type="match status" value="2"/>
</dbReference>
<comment type="caution">
    <text evidence="2">The sequence shown here is derived from an EMBL/GenBank/DDBJ whole genome shotgun (WGS) entry which is preliminary data.</text>
</comment>
<dbReference type="OrthoDB" id="9801227at2"/>
<name>A0A4R2LPQ3_9GAMM</name>
<dbReference type="RefSeq" id="WP_132541494.1">
    <property type="nucleotide sequence ID" value="NZ_SLWY01000008.1"/>
</dbReference>
<accession>A0A4R2LPQ3</accession>
<dbReference type="Proteomes" id="UP000295765">
    <property type="component" value="Unassembled WGS sequence"/>
</dbReference>
<dbReference type="AlphaFoldDB" id="A0A4R2LPQ3"/>
<evidence type="ECO:0000313" key="2">
    <source>
        <dbReference type="EMBL" id="TCO81505.1"/>
    </source>
</evidence>
<gene>
    <name evidence="2" type="ORF">EV699_108136</name>
</gene>
<feature type="domain" description="ChrR-like cupin" evidence="1">
    <location>
        <begin position="15"/>
        <end position="116"/>
    </location>
</feature>
<protein>
    <submittedName>
        <fullName evidence="2">Anti-sigma factor ChrR (Cupin superfamily)</fullName>
    </submittedName>
</protein>
<dbReference type="InterPro" id="IPR019780">
    <property type="entry name" value="Germin_Mn-BS"/>
</dbReference>
<evidence type="ECO:0000259" key="1">
    <source>
        <dbReference type="Pfam" id="PF12973"/>
    </source>
</evidence>
<dbReference type="InterPro" id="IPR014710">
    <property type="entry name" value="RmlC-like_jellyroll"/>
</dbReference>
<dbReference type="GO" id="GO:0030145">
    <property type="term" value="F:manganese ion binding"/>
    <property type="evidence" value="ECO:0007669"/>
    <property type="project" value="InterPro"/>
</dbReference>
<reference evidence="2 3" key="1">
    <citation type="submission" date="2019-03" db="EMBL/GenBank/DDBJ databases">
        <title>Genomic Encyclopedia of Type Strains, Phase IV (KMG-IV): sequencing the most valuable type-strain genomes for metagenomic binning, comparative biology and taxonomic classification.</title>
        <authorList>
            <person name="Goeker M."/>
        </authorList>
    </citation>
    <scope>NUCLEOTIDE SEQUENCE [LARGE SCALE GENOMIC DNA]</scope>
    <source>
        <strain evidence="2 3">DSM 25287</strain>
    </source>
</reference>
<dbReference type="InterPro" id="IPR025979">
    <property type="entry name" value="ChrR-like_cupin_dom"/>
</dbReference>
<sequence length="216" mass="22984">MPADLPDVNPDRRLRVVVDTIVQPWEPSPSGTVWRKPLYRSGGEFGPVTSLVRYAAGGAFAAHAHPEGEEILVLSGVFADDHGEYPAGTHLLNPDGSRHAPRSVDGCELFVRLRQYAGRERRVQRADGPATPAAGVAEQLLYAAAGEPRIALEAWAAGAGGNPRRWPGGGEIFVLAGTLHDELGRYGAGCWLRLPPGSVHVPFAPAGCRLYVRAGA</sequence>
<feature type="domain" description="ChrR-like cupin" evidence="1">
    <location>
        <begin position="135"/>
        <end position="215"/>
    </location>
</feature>